<name>A0A4D6KS16_VIGUN</name>
<dbReference type="AlphaFoldDB" id="A0A4D6KS16"/>
<evidence type="ECO:0000256" key="1">
    <source>
        <dbReference type="SAM" id="MobiDB-lite"/>
    </source>
</evidence>
<proteinExistence type="predicted"/>
<reference evidence="2 3" key="1">
    <citation type="submission" date="2019-04" db="EMBL/GenBank/DDBJ databases">
        <title>An improved genome assembly and genetic linkage map for asparagus bean, Vigna unguiculata ssp. sesquipedialis.</title>
        <authorList>
            <person name="Xia Q."/>
            <person name="Zhang R."/>
            <person name="Dong Y."/>
        </authorList>
    </citation>
    <scope>NUCLEOTIDE SEQUENCE [LARGE SCALE GENOMIC DNA]</scope>
    <source>
        <tissue evidence="2">Leaf</tissue>
    </source>
</reference>
<organism evidence="2 3">
    <name type="scientific">Vigna unguiculata</name>
    <name type="common">Cowpea</name>
    <dbReference type="NCBI Taxonomy" id="3917"/>
    <lineage>
        <taxon>Eukaryota</taxon>
        <taxon>Viridiplantae</taxon>
        <taxon>Streptophyta</taxon>
        <taxon>Embryophyta</taxon>
        <taxon>Tracheophyta</taxon>
        <taxon>Spermatophyta</taxon>
        <taxon>Magnoliopsida</taxon>
        <taxon>eudicotyledons</taxon>
        <taxon>Gunneridae</taxon>
        <taxon>Pentapetalae</taxon>
        <taxon>rosids</taxon>
        <taxon>fabids</taxon>
        <taxon>Fabales</taxon>
        <taxon>Fabaceae</taxon>
        <taxon>Papilionoideae</taxon>
        <taxon>50 kb inversion clade</taxon>
        <taxon>NPAAA clade</taxon>
        <taxon>indigoferoid/millettioid clade</taxon>
        <taxon>Phaseoleae</taxon>
        <taxon>Vigna</taxon>
    </lineage>
</organism>
<sequence>MPAASRTSNGLSDGSSGTVGGAVAGLGDADSKPCARVSQSRWPVRWRQVLVGYGGAMKEPRAQEKKREGGNSGSWVLDGGVSRRPWDLRQRQLRLESWWLEALEMGLPLVK</sequence>
<feature type="region of interest" description="Disordered" evidence="1">
    <location>
        <begin position="57"/>
        <end position="76"/>
    </location>
</feature>
<feature type="compositionally biased region" description="Polar residues" evidence="1">
    <location>
        <begin position="1"/>
        <end position="11"/>
    </location>
</feature>
<gene>
    <name evidence="2" type="ORF">DEO72_LG1g1045</name>
</gene>
<evidence type="ECO:0000313" key="2">
    <source>
        <dbReference type="EMBL" id="QCD77421.1"/>
    </source>
</evidence>
<accession>A0A4D6KS16</accession>
<feature type="compositionally biased region" description="Basic and acidic residues" evidence="1">
    <location>
        <begin position="58"/>
        <end position="69"/>
    </location>
</feature>
<feature type="region of interest" description="Disordered" evidence="1">
    <location>
        <begin position="1"/>
        <end position="39"/>
    </location>
</feature>
<evidence type="ECO:0000313" key="3">
    <source>
        <dbReference type="Proteomes" id="UP000501690"/>
    </source>
</evidence>
<dbReference type="EMBL" id="CP039345">
    <property type="protein sequence ID" value="QCD77421.1"/>
    <property type="molecule type" value="Genomic_DNA"/>
</dbReference>
<keyword evidence="3" id="KW-1185">Reference proteome</keyword>
<protein>
    <submittedName>
        <fullName evidence="2">Uncharacterized protein</fullName>
    </submittedName>
</protein>
<dbReference type="Proteomes" id="UP000501690">
    <property type="component" value="Linkage Group LG1"/>
</dbReference>